<dbReference type="Pfam" id="PF13243">
    <property type="entry name" value="SQHop_cyclase_C"/>
    <property type="match status" value="1"/>
</dbReference>
<keyword evidence="5" id="KW-1185">Reference proteome</keyword>
<feature type="compositionally biased region" description="Polar residues" evidence="1">
    <location>
        <begin position="420"/>
        <end position="429"/>
    </location>
</feature>
<keyword evidence="2" id="KW-0472">Membrane</keyword>
<reference evidence="4" key="1">
    <citation type="submission" date="2020-09" db="EMBL/GenBank/DDBJ databases">
        <title>A novel bacterium of genus Hazenella, isolated from South China Sea.</title>
        <authorList>
            <person name="Huang H."/>
            <person name="Mo K."/>
            <person name="Hu Y."/>
        </authorList>
    </citation>
    <scope>NUCLEOTIDE SEQUENCE</scope>
    <source>
        <strain evidence="4">IB182357</strain>
    </source>
</reference>
<evidence type="ECO:0000256" key="2">
    <source>
        <dbReference type="SAM" id="Phobius"/>
    </source>
</evidence>
<sequence>MGPSFFQSDTKHKKKQNDEATTSVSVTWETPQTLIQTAYTSPGETTTSLDRVVQWIQTSDTMSDWKVVGFKQARVDIPSDYLQQLTETIQAKNGEFRKVTDYERMVLAILACGGDPRNVAGYDLIEKIYNNERMTNQGANGVIFALVALDAYQYEIPDDAQWNRTKLTQWLLDNQNEDGSWSLAPGWGGDVDITAMTLTALAPYTNDGVIQARERGFSWLSSQQTESGGFQSWGVETSESASQVIIALASNGKSSSSPAFTKAGGDVLQNLLRYQNDDGGFAHLLNETSNSMASEQALLALVAHQNVIDGKRRIYDFTPELEEPEEPEEPEVPESPSQPTEPTSSQTQTVVVQSPQTVLYQIYHAEAPPQNTSNQWGGRQAINPGNKPITVQNSPVIKTEVPISQQSDRQETVPSELLTEPTQQSSDISNTLADSAVQEQIEAEKNVRPQLPQWEEMQIPLLFFLCGILAVLMGGSYYVYDKRRKWQ</sequence>
<evidence type="ECO:0000259" key="3">
    <source>
        <dbReference type="Pfam" id="PF13243"/>
    </source>
</evidence>
<gene>
    <name evidence="4" type="ORF">IC620_02535</name>
</gene>
<protein>
    <submittedName>
        <fullName evidence="4">Terpene cyclase/mutase family protein</fullName>
    </submittedName>
</protein>
<feature type="compositionally biased region" description="Acidic residues" evidence="1">
    <location>
        <begin position="321"/>
        <end position="332"/>
    </location>
</feature>
<feature type="region of interest" description="Disordered" evidence="1">
    <location>
        <begin position="369"/>
        <end position="429"/>
    </location>
</feature>
<dbReference type="InterPro" id="IPR032696">
    <property type="entry name" value="SQ_cyclase_C"/>
</dbReference>
<feature type="compositionally biased region" description="Low complexity" evidence="1">
    <location>
        <begin position="334"/>
        <end position="350"/>
    </location>
</feature>
<dbReference type="AlphaFoldDB" id="A0A926RTJ1"/>
<dbReference type="Gene3D" id="1.50.10.20">
    <property type="match status" value="1"/>
</dbReference>
<organism evidence="4 5">
    <name type="scientific">Polycladospora coralii</name>
    <dbReference type="NCBI Taxonomy" id="2771432"/>
    <lineage>
        <taxon>Bacteria</taxon>
        <taxon>Bacillati</taxon>
        <taxon>Bacillota</taxon>
        <taxon>Bacilli</taxon>
        <taxon>Bacillales</taxon>
        <taxon>Thermoactinomycetaceae</taxon>
        <taxon>Polycladospora</taxon>
    </lineage>
</organism>
<name>A0A926RTJ1_9BACL</name>
<feature type="transmembrane region" description="Helical" evidence="2">
    <location>
        <begin position="459"/>
        <end position="480"/>
    </location>
</feature>
<feature type="region of interest" description="Disordered" evidence="1">
    <location>
        <begin position="321"/>
        <end position="350"/>
    </location>
</feature>
<keyword evidence="2" id="KW-0812">Transmembrane</keyword>
<feature type="domain" description="Squalene cyclase C-terminal" evidence="3">
    <location>
        <begin position="191"/>
        <end position="286"/>
    </location>
</feature>
<comment type="caution">
    <text evidence="4">The sequence shown here is derived from an EMBL/GenBank/DDBJ whole genome shotgun (WGS) entry which is preliminary data.</text>
</comment>
<dbReference type="SUPFAM" id="SSF48239">
    <property type="entry name" value="Terpenoid cyclases/Protein prenyltransferases"/>
    <property type="match status" value="1"/>
</dbReference>
<accession>A0A926RTJ1</accession>
<dbReference type="EMBL" id="JACXAH010000002">
    <property type="protein sequence ID" value="MBD1371234.1"/>
    <property type="molecule type" value="Genomic_DNA"/>
</dbReference>
<feature type="region of interest" description="Disordered" evidence="1">
    <location>
        <begin position="1"/>
        <end position="25"/>
    </location>
</feature>
<dbReference type="Proteomes" id="UP000661691">
    <property type="component" value="Unassembled WGS sequence"/>
</dbReference>
<dbReference type="CDD" id="cd00688">
    <property type="entry name" value="ISOPREN_C2_like"/>
    <property type="match status" value="1"/>
</dbReference>
<proteinExistence type="predicted"/>
<dbReference type="RefSeq" id="WP_191141427.1">
    <property type="nucleotide sequence ID" value="NZ_JACXAH010000002.1"/>
</dbReference>
<dbReference type="InterPro" id="IPR008930">
    <property type="entry name" value="Terpenoid_cyclase/PrenylTrfase"/>
</dbReference>
<evidence type="ECO:0000313" key="5">
    <source>
        <dbReference type="Proteomes" id="UP000661691"/>
    </source>
</evidence>
<keyword evidence="2" id="KW-1133">Transmembrane helix</keyword>
<evidence type="ECO:0000313" key="4">
    <source>
        <dbReference type="EMBL" id="MBD1371234.1"/>
    </source>
</evidence>
<evidence type="ECO:0000256" key="1">
    <source>
        <dbReference type="SAM" id="MobiDB-lite"/>
    </source>
</evidence>
<feature type="compositionally biased region" description="Polar residues" evidence="1">
    <location>
        <begin position="389"/>
        <end position="407"/>
    </location>
</feature>